<protein>
    <submittedName>
        <fullName evidence="10">Cytochrome P450 monooxygenase 83</fullName>
    </submittedName>
</protein>
<reference evidence="10 11" key="1">
    <citation type="journal article" date="2012" name="New Phytol.">
        <title>Insight into trade-off between wood decay and parasitism from the genome of a fungal forest pathogen.</title>
        <authorList>
            <person name="Olson A."/>
            <person name="Aerts A."/>
            <person name="Asiegbu F."/>
            <person name="Belbahri L."/>
            <person name="Bouzid O."/>
            <person name="Broberg A."/>
            <person name="Canback B."/>
            <person name="Coutinho P.M."/>
            <person name="Cullen D."/>
            <person name="Dalman K."/>
            <person name="Deflorio G."/>
            <person name="van Diepen L.T."/>
            <person name="Dunand C."/>
            <person name="Duplessis S."/>
            <person name="Durling M."/>
            <person name="Gonthier P."/>
            <person name="Grimwood J."/>
            <person name="Fossdal C.G."/>
            <person name="Hansson D."/>
            <person name="Henrissat B."/>
            <person name="Hietala A."/>
            <person name="Himmelstrand K."/>
            <person name="Hoffmeister D."/>
            <person name="Hogberg N."/>
            <person name="James T.Y."/>
            <person name="Karlsson M."/>
            <person name="Kohler A."/>
            <person name="Kues U."/>
            <person name="Lee Y.H."/>
            <person name="Lin Y.C."/>
            <person name="Lind M."/>
            <person name="Lindquist E."/>
            <person name="Lombard V."/>
            <person name="Lucas S."/>
            <person name="Lunden K."/>
            <person name="Morin E."/>
            <person name="Murat C."/>
            <person name="Park J."/>
            <person name="Raffaello T."/>
            <person name="Rouze P."/>
            <person name="Salamov A."/>
            <person name="Schmutz J."/>
            <person name="Solheim H."/>
            <person name="Stahlberg J."/>
            <person name="Velez H."/>
            <person name="de Vries R.P."/>
            <person name="Wiebenga A."/>
            <person name="Woodward S."/>
            <person name="Yakovlev I."/>
            <person name="Garbelotto M."/>
            <person name="Martin F."/>
            <person name="Grigoriev I.V."/>
            <person name="Stenlid J."/>
        </authorList>
    </citation>
    <scope>NUCLEOTIDE SEQUENCE [LARGE SCALE GENOMIC DNA]</scope>
    <source>
        <strain evidence="10 11">TC 32-1</strain>
    </source>
</reference>
<comment type="similarity">
    <text evidence="3">Belongs to the cytochrome P450 family.</text>
</comment>
<dbReference type="SUPFAM" id="SSF48264">
    <property type="entry name" value="Cytochrome P450"/>
    <property type="match status" value="1"/>
</dbReference>
<feature type="region of interest" description="Disordered" evidence="9">
    <location>
        <begin position="381"/>
        <end position="412"/>
    </location>
</feature>
<keyword evidence="6" id="KW-0560">Oxidoreductase</keyword>
<dbReference type="OrthoDB" id="1470350at2759"/>
<dbReference type="GO" id="GO:0020037">
    <property type="term" value="F:heme binding"/>
    <property type="evidence" value="ECO:0007669"/>
    <property type="project" value="InterPro"/>
</dbReference>
<evidence type="ECO:0000313" key="11">
    <source>
        <dbReference type="Proteomes" id="UP000030671"/>
    </source>
</evidence>
<evidence type="ECO:0000256" key="2">
    <source>
        <dbReference type="ARBA" id="ARBA00005179"/>
    </source>
</evidence>
<keyword evidence="11" id="KW-1185">Reference proteome</keyword>
<feature type="compositionally biased region" description="Low complexity" evidence="9">
    <location>
        <begin position="381"/>
        <end position="397"/>
    </location>
</feature>
<dbReference type="KEGG" id="hir:HETIRDRAFT_61437"/>
<sequence>MSLPLLPLPLALPGPAPALLLALALLLLLYLLHPFLALLLHDARSPLRLLPGPRAPSFLLGNLAAIADQENTDVIAQWVAHHGSTFVYRGFVGGRRLLTTDPAALAWILGRAYEFPKPEFVRESLAAMAAGQDGLLTVEGDVHRRQNQAFTAPHVRTLVPIFWSKASQDGEKPKQETVETRPTVDVLSWLGRATLDVIGEAGFGYRFASLASATKRLVDADNHAVTTADGDSDGDSELAAAFGVIFSTARRFRVMTVLQVWFPLLRRFVSRGRLCHPLASSLCPGAANAHAGVDGGVGRKTADRIEGDRTMLGRDILSVLIRSNMASTPAQQLSLSEVLSQISTFLAAGHETTASALTWTLYALARAPDEQHRLRSALRALGPSSAPPRASSRTQAPLPDPAATSESESDPDPALLAAIERLPALDRAVKEALRLHAPVGSTMRTYVGAARETVVPVARGGLEEEWTIERGVRLHRGDIITIPIQAVNRSKEVWGEDAKEFRPDRWIALPKAASELQGLYAHTLTFLDGHRACIGYKFALSECVFAPCPLPRCVGLRLIIIILFWGGGFGLWQNQGVSVCAAARPRVLDGRGRRDRETRQRCHAPVRPIRAGLGEPDAAAHPARARGRGLGRIVPSINYLI</sequence>
<organism evidence="10 11">
    <name type="scientific">Heterobasidion irregulare (strain TC 32-1)</name>
    <dbReference type="NCBI Taxonomy" id="747525"/>
    <lineage>
        <taxon>Eukaryota</taxon>
        <taxon>Fungi</taxon>
        <taxon>Dikarya</taxon>
        <taxon>Basidiomycota</taxon>
        <taxon>Agaricomycotina</taxon>
        <taxon>Agaricomycetes</taxon>
        <taxon>Russulales</taxon>
        <taxon>Bondarzewiaceae</taxon>
        <taxon>Heterobasidion</taxon>
        <taxon>Heterobasidion annosum species complex</taxon>
    </lineage>
</organism>
<dbReference type="AlphaFoldDB" id="W4K824"/>
<keyword evidence="8 10" id="KW-0503">Monooxygenase</keyword>
<dbReference type="InterPro" id="IPR001128">
    <property type="entry name" value="Cyt_P450"/>
</dbReference>
<dbReference type="PRINTS" id="PR00385">
    <property type="entry name" value="P450"/>
</dbReference>
<evidence type="ECO:0000313" key="10">
    <source>
        <dbReference type="EMBL" id="ETW81977.1"/>
    </source>
</evidence>
<evidence type="ECO:0000256" key="3">
    <source>
        <dbReference type="ARBA" id="ARBA00010617"/>
    </source>
</evidence>
<proteinExistence type="inferred from homology"/>
<evidence type="ECO:0000256" key="9">
    <source>
        <dbReference type="SAM" id="MobiDB-lite"/>
    </source>
</evidence>
<dbReference type="GO" id="GO:0016705">
    <property type="term" value="F:oxidoreductase activity, acting on paired donors, with incorporation or reduction of molecular oxygen"/>
    <property type="evidence" value="ECO:0007669"/>
    <property type="project" value="InterPro"/>
</dbReference>
<dbReference type="InterPro" id="IPR050121">
    <property type="entry name" value="Cytochrome_P450_monoxygenase"/>
</dbReference>
<evidence type="ECO:0000256" key="5">
    <source>
        <dbReference type="ARBA" id="ARBA00022723"/>
    </source>
</evidence>
<dbReference type="PANTHER" id="PTHR24305:SF166">
    <property type="entry name" value="CYTOCHROME P450 12A4, MITOCHONDRIAL-RELATED"/>
    <property type="match status" value="1"/>
</dbReference>
<dbReference type="Pfam" id="PF00067">
    <property type="entry name" value="p450"/>
    <property type="match status" value="2"/>
</dbReference>
<dbReference type="EMBL" id="KI925458">
    <property type="protein sequence ID" value="ETW81977.1"/>
    <property type="molecule type" value="Genomic_DNA"/>
</dbReference>
<accession>W4K824</accession>
<name>W4K824_HETIT</name>
<evidence type="ECO:0000256" key="1">
    <source>
        <dbReference type="ARBA" id="ARBA00001971"/>
    </source>
</evidence>
<dbReference type="InterPro" id="IPR036396">
    <property type="entry name" value="Cyt_P450_sf"/>
</dbReference>
<dbReference type="Gene3D" id="1.10.630.10">
    <property type="entry name" value="Cytochrome P450"/>
    <property type="match status" value="1"/>
</dbReference>
<dbReference type="HOGENOM" id="CLU_001570_5_11_1"/>
<keyword evidence="5" id="KW-0479">Metal-binding</keyword>
<keyword evidence="7" id="KW-0408">Iron</keyword>
<keyword evidence="4" id="KW-0349">Heme</keyword>
<evidence type="ECO:0000256" key="4">
    <source>
        <dbReference type="ARBA" id="ARBA00022617"/>
    </source>
</evidence>
<dbReference type="PANTHER" id="PTHR24305">
    <property type="entry name" value="CYTOCHROME P450"/>
    <property type="match status" value="1"/>
</dbReference>
<dbReference type="RefSeq" id="XP_009545877.1">
    <property type="nucleotide sequence ID" value="XM_009547582.1"/>
</dbReference>
<comment type="cofactor">
    <cofactor evidence="1">
        <name>heme</name>
        <dbReference type="ChEBI" id="CHEBI:30413"/>
    </cofactor>
</comment>
<dbReference type="eggNOG" id="KOG0157">
    <property type="taxonomic scope" value="Eukaryota"/>
</dbReference>
<dbReference type="GeneID" id="20678558"/>
<dbReference type="GO" id="GO:0005506">
    <property type="term" value="F:iron ion binding"/>
    <property type="evidence" value="ECO:0007669"/>
    <property type="project" value="InterPro"/>
</dbReference>
<gene>
    <name evidence="10" type="primary">cyp83</name>
    <name evidence="10" type="ORF">HETIRDRAFT_61437</name>
</gene>
<evidence type="ECO:0000256" key="8">
    <source>
        <dbReference type="ARBA" id="ARBA00023033"/>
    </source>
</evidence>
<dbReference type="STRING" id="747525.W4K824"/>
<dbReference type="Proteomes" id="UP000030671">
    <property type="component" value="Unassembled WGS sequence"/>
</dbReference>
<evidence type="ECO:0000256" key="7">
    <source>
        <dbReference type="ARBA" id="ARBA00023004"/>
    </source>
</evidence>
<dbReference type="GO" id="GO:0004497">
    <property type="term" value="F:monooxygenase activity"/>
    <property type="evidence" value="ECO:0007669"/>
    <property type="project" value="UniProtKB-KW"/>
</dbReference>
<evidence type="ECO:0000256" key="6">
    <source>
        <dbReference type="ARBA" id="ARBA00023002"/>
    </source>
</evidence>
<dbReference type="InParanoid" id="W4K824"/>
<comment type="pathway">
    <text evidence="2">Secondary metabolite biosynthesis.</text>
</comment>